<reference evidence="1 2" key="1">
    <citation type="submission" date="2020-07" db="EMBL/GenBank/DDBJ databases">
        <title>Genomic Encyclopedia of Type Strains, Phase IV (KMG-IV): sequencing the most valuable type-strain genomes for metagenomic binning, comparative biology and taxonomic classification.</title>
        <authorList>
            <person name="Goeker M."/>
        </authorList>
    </citation>
    <scope>NUCLEOTIDE SEQUENCE [LARGE SCALE GENOMIC DNA]</scope>
    <source>
        <strain evidence="1 2">DSM 45533</strain>
    </source>
</reference>
<evidence type="ECO:0000313" key="2">
    <source>
        <dbReference type="Proteomes" id="UP000530928"/>
    </source>
</evidence>
<dbReference type="Proteomes" id="UP000530928">
    <property type="component" value="Unassembled WGS sequence"/>
</dbReference>
<evidence type="ECO:0000313" key="1">
    <source>
        <dbReference type="EMBL" id="MBA2897521.1"/>
    </source>
</evidence>
<proteinExistence type="predicted"/>
<sequence length="136" mass="15817">MVDARTSLRLIGYWWSPEAPEWPRPNDWVDPDWIPEERDLLAAYLESGQRMPYATAGFSQCRICDKPNGSLEFTDGVFLWPQGLAHYVREHSVRLPDEIVKRAQLWAEPMNWEVDVTWWREQKAHGDQPHGSVGQG</sequence>
<name>A0A7W0HW65_9ACTN</name>
<organism evidence="1 2">
    <name type="scientific">Nonomuraea soli</name>
    <dbReference type="NCBI Taxonomy" id="1032476"/>
    <lineage>
        <taxon>Bacteria</taxon>
        <taxon>Bacillati</taxon>
        <taxon>Actinomycetota</taxon>
        <taxon>Actinomycetes</taxon>
        <taxon>Streptosporangiales</taxon>
        <taxon>Streptosporangiaceae</taxon>
        <taxon>Nonomuraea</taxon>
    </lineage>
</organism>
<protein>
    <submittedName>
        <fullName evidence="1">Uncharacterized protein</fullName>
    </submittedName>
</protein>
<accession>A0A7W0HW65</accession>
<comment type="caution">
    <text evidence="1">The sequence shown here is derived from an EMBL/GenBank/DDBJ whole genome shotgun (WGS) entry which is preliminary data.</text>
</comment>
<dbReference type="EMBL" id="JACDUR010000011">
    <property type="protein sequence ID" value="MBA2897521.1"/>
    <property type="molecule type" value="Genomic_DNA"/>
</dbReference>
<dbReference type="AlphaFoldDB" id="A0A7W0HW65"/>
<gene>
    <name evidence="1" type="ORF">HNR30_008919</name>
</gene>
<keyword evidence="2" id="KW-1185">Reference proteome</keyword>
<dbReference type="RefSeq" id="WP_181616214.1">
    <property type="nucleotide sequence ID" value="NZ_BAABAM010000013.1"/>
</dbReference>